<accession>A0A2I0WR99</accession>
<proteinExistence type="predicted"/>
<gene>
    <name evidence="2" type="ORF">MA16_Dca012304</name>
</gene>
<dbReference type="AlphaFoldDB" id="A0A2I0WR99"/>
<feature type="compositionally biased region" description="Polar residues" evidence="1">
    <location>
        <begin position="24"/>
        <end position="65"/>
    </location>
</feature>
<organism evidence="2 3">
    <name type="scientific">Dendrobium catenatum</name>
    <dbReference type="NCBI Taxonomy" id="906689"/>
    <lineage>
        <taxon>Eukaryota</taxon>
        <taxon>Viridiplantae</taxon>
        <taxon>Streptophyta</taxon>
        <taxon>Embryophyta</taxon>
        <taxon>Tracheophyta</taxon>
        <taxon>Spermatophyta</taxon>
        <taxon>Magnoliopsida</taxon>
        <taxon>Liliopsida</taxon>
        <taxon>Asparagales</taxon>
        <taxon>Orchidaceae</taxon>
        <taxon>Epidendroideae</taxon>
        <taxon>Malaxideae</taxon>
        <taxon>Dendrobiinae</taxon>
        <taxon>Dendrobium</taxon>
    </lineage>
</organism>
<evidence type="ECO:0000256" key="1">
    <source>
        <dbReference type="SAM" id="MobiDB-lite"/>
    </source>
</evidence>
<keyword evidence="3" id="KW-1185">Reference proteome</keyword>
<feature type="compositionally biased region" description="Basic and acidic residues" evidence="1">
    <location>
        <begin position="86"/>
        <end position="97"/>
    </location>
</feature>
<evidence type="ECO:0000313" key="3">
    <source>
        <dbReference type="Proteomes" id="UP000233837"/>
    </source>
</evidence>
<sequence>MAVSGEDPSTGKASEGSHLVLESPSASAALVQQDSALRSDASCSSPLRETKQNTKVSNSPENSDSTEIKPEVQKVDDVGRFSSAEIKTDSNKDHTSNEFDEDPGCRSL</sequence>
<dbReference type="EMBL" id="KZ502472">
    <property type="protein sequence ID" value="PKU78184.1"/>
    <property type="molecule type" value="Genomic_DNA"/>
</dbReference>
<protein>
    <submittedName>
        <fullName evidence="2">Uncharacterized protein</fullName>
    </submittedName>
</protein>
<feature type="compositionally biased region" description="Basic and acidic residues" evidence="1">
    <location>
        <begin position="66"/>
        <end position="79"/>
    </location>
</feature>
<dbReference type="Proteomes" id="UP000233837">
    <property type="component" value="Unassembled WGS sequence"/>
</dbReference>
<reference evidence="2 3" key="1">
    <citation type="journal article" date="2016" name="Sci. Rep.">
        <title>The Dendrobium catenatum Lindl. genome sequence provides insights into polysaccharide synthase, floral development and adaptive evolution.</title>
        <authorList>
            <person name="Zhang G.Q."/>
            <person name="Xu Q."/>
            <person name="Bian C."/>
            <person name="Tsai W.C."/>
            <person name="Yeh C.M."/>
            <person name="Liu K.W."/>
            <person name="Yoshida K."/>
            <person name="Zhang L.S."/>
            <person name="Chang S.B."/>
            <person name="Chen F."/>
            <person name="Shi Y."/>
            <person name="Su Y.Y."/>
            <person name="Zhang Y.Q."/>
            <person name="Chen L.J."/>
            <person name="Yin Y."/>
            <person name="Lin M."/>
            <person name="Huang H."/>
            <person name="Deng H."/>
            <person name="Wang Z.W."/>
            <person name="Zhu S.L."/>
            <person name="Zhao X."/>
            <person name="Deng C."/>
            <person name="Niu S.C."/>
            <person name="Huang J."/>
            <person name="Wang M."/>
            <person name="Liu G.H."/>
            <person name="Yang H.J."/>
            <person name="Xiao X.J."/>
            <person name="Hsiao Y.Y."/>
            <person name="Wu W.L."/>
            <person name="Chen Y.Y."/>
            <person name="Mitsuda N."/>
            <person name="Ohme-Takagi M."/>
            <person name="Luo Y.B."/>
            <person name="Van de Peer Y."/>
            <person name="Liu Z.J."/>
        </authorList>
    </citation>
    <scope>NUCLEOTIDE SEQUENCE [LARGE SCALE GENOMIC DNA]</scope>
    <source>
        <tissue evidence="2">The whole plant</tissue>
    </source>
</reference>
<name>A0A2I0WR99_9ASPA</name>
<evidence type="ECO:0000313" key="2">
    <source>
        <dbReference type="EMBL" id="PKU78184.1"/>
    </source>
</evidence>
<reference evidence="2 3" key="2">
    <citation type="journal article" date="2017" name="Nature">
        <title>The Apostasia genome and the evolution of orchids.</title>
        <authorList>
            <person name="Zhang G.Q."/>
            <person name="Liu K.W."/>
            <person name="Li Z."/>
            <person name="Lohaus R."/>
            <person name="Hsiao Y.Y."/>
            <person name="Niu S.C."/>
            <person name="Wang J.Y."/>
            <person name="Lin Y.C."/>
            <person name="Xu Q."/>
            <person name="Chen L.J."/>
            <person name="Yoshida K."/>
            <person name="Fujiwara S."/>
            <person name="Wang Z.W."/>
            <person name="Zhang Y.Q."/>
            <person name="Mitsuda N."/>
            <person name="Wang M."/>
            <person name="Liu G.H."/>
            <person name="Pecoraro L."/>
            <person name="Huang H.X."/>
            <person name="Xiao X.J."/>
            <person name="Lin M."/>
            <person name="Wu X.Y."/>
            <person name="Wu W.L."/>
            <person name="Chen Y.Y."/>
            <person name="Chang S.B."/>
            <person name="Sakamoto S."/>
            <person name="Ohme-Takagi M."/>
            <person name="Yagi M."/>
            <person name="Zeng S.J."/>
            <person name="Shen C.Y."/>
            <person name="Yeh C.M."/>
            <person name="Luo Y.B."/>
            <person name="Tsai W.C."/>
            <person name="Van de Peer Y."/>
            <person name="Liu Z.J."/>
        </authorList>
    </citation>
    <scope>NUCLEOTIDE SEQUENCE [LARGE SCALE GENOMIC DNA]</scope>
    <source>
        <tissue evidence="2">The whole plant</tissue>
    </source>
</reference>
<feature type="region of interest" description="Disordered" evidence="1">
    <location>
        <begin position="1"/>
        <end position="108"/>
    </location>
</feature>